<dbReference type="EMBL" id="CP001339">
    <property type="protein sequence ID" value="ACL72785.1"/>
    <property type="molecule type" value="Genomic_DNA"/>
</dbReference>
<dbReference type="Gene3D" id="2.60.120.10">
    <property type="entry name" value="Jelly Rolls"/>
    <property type="match status" value="1"/>
</dbReference>
<evidence type="ECO:0000313" key="4">
    <source>
        <dbReference type="EMBL" id="ACL72785.1"/>
    </source>
</evidence>
<reference evidence="4 5" key="1">
    <citation type="journal article" date="2011" name="Stand. Genomic Sci.">
        <title>Complete genome sequence of 'Thioalkalivibrio sulfidophilus' HL-EbGr7.</title>
        <authorList>
            <person name="Muyzer G."/>
            <person name="Sorokin D.Y."/>
            <person name="Mavromatis K."/>
            <person name="Lapidus A."/>
            <person name="Clum A."/>
            <person name="Ivanova N."/>
            <person name="Pati A."/>
            <person name="d'Haeseleer P."/>
            <person name="Woyke T."/>
            <person name="Kyrpides N.C."/>
        </authorList>
    </citation>
    <scope>NUCLEOTIDE SEQUENCE [LARGE SCALE GENOMIC DNA]</scope>
    <source>
        <strain evidence="4 5">HL-EbGR7</strain>
    </source>
</reference>
<dbReference type="HOGENOM" id="CLU_085376_3_1_6"/>
<sequence>MATRKAKPKAAGKAARPAAPEPAAHAEDRNLDQHIGHVLREKRQAQSLTIADVADLAGVSRGMLSKIENGQVSTSLETLRKLSGVLGMTLAQLFKNFDVPEGGAQHVKSGEGLEVVRRGTRRGHTYHLLAYDQGPRKQVEPFLITMDDASEVFPTFTHPGTEFIYMLEGRIEYRHGRNTYLLEPGDSLTFKGSIPHGPERLLEVPIRFLAVINYGDEE</sequence>
<dbReference type="Pfam" id="PF01381">
    <property type="entry name" value="HTH_3"/>
    <property type="match status" value="1"/>
</dbReference>
<feature type="domain" description="HTH cro/C1-type" evidence="3">
    <location>
        <begin position="39"/>
        <end position="93"/>
    </location>
</feature>
<dbReference type="KEGG" id="tgr:Tgr7_1702"/>
<dbReference type="GO" id="GO:0005829">
    <property type="term" value="C:cytosol"/>
    <property type="evidence" value="ECO:0007669"/>
    <property type="project" value="TreeGrafter"/>
</dbReference>
<dbReference type="InterPro" id="IPR013096">
    <property type="entry name" value="Cupin_2"/>
</dbReference>
<feature type="compositionally biased region" description="Basic residues" evidence="2">
    <location>
        <begin position="1"/>
        <end position="10"/>
    </location>
</feature>
<accession>B8GS81</accession>
<dbReference type="SUPFAM" id="SSF51182">
    <property type="entry name" value="RmlC-like cupins"/>
    <property type="match status" value="1"/>
</dbReference>
<dbReference type="PANTHER" id="PTHR46797">
    <property type="entry name" value="HTH-TYPE TRANSCRIPTIONAL REGULATOR"/>
    <property type="match status" value="1"/>
</dbReference>
<dbReference type="PANTHER" id="PTHR46797:SF1">
    <property type="entry name" value="METHYLPHOSPHONATE SYNTHASE"/>
    <property type="match status" value="1"/>
</dbReference>
<feature type="region of interest" description="Disordered" evidence="2">
    <location>
        <begin position="1"/>
        <end position="29"/>
    </location>
</feature>
<dbReference type="GO" id="GO:0003677">
    <property type="term" value="F:DNA binding"/>
    <property type="evidence" value="ECO:0007669"/>
    <property type="project" value="UniProtKB-KW"/>
</dbReference>
<keyword evidence="1" id="KW-0238">DNA-binding</keyword>
<evidence type="ECO:0000313" key="5">
    <source>
        <dbReference type="Proteomes" id="UP000002383"/>
    </source>
</evidence>
<gene>
    <name evidence="4" type="ordered locus">Tgr7_1702</name>
</gene>
<dbReference type="PROSITE" id="PS50943">
    <property type="entry name" value="HTH_CROC1"/>
    <property type="match status" value="1"/>
</dbReference>
<dbReference type="STRING" id="396588.Tgr7_1702"/>
<dbReference type="InterPro" id="IPR050807">
    <property type="entry name" value="TransReg_Diox_bact_type"/>
</dbReference>
<dbReference type="eggNOG" id="COG1396">
    <property type="taxonomic scope" value="Bacteria"/>
</dbReference>
<dbReference type="CDD" id="cd02209">
    <property type="entry name" value="cupin_XRE_C"/>
    <property type="match status" value="1"/>
</dbReference>
<dbReference type="InterPro" id="IPR014710">
    <property type="entry name" value="RmlC-like_jellyroll"/>
</dbReference>
<dbReference type="Pfam" id="PF07883">
    <property type="entry name" value="Cupin_2"/>
    <property type="match status" value="1"/>
</dbReference>
<dbReference type="SMART" id="SM00530">
    <property type="entry name" value="HTH_XRE"/>
    <property type="match status" value="1"/>
</dbReference>
<keyword evidence="5" id="KW-1185">Reference proteome</keyword>
<feature type="compositionally biased region" description="Low complexity" evidence="2">
    <location>
        <begin position="11"/>
        <end position="23"/>
    </location>
</feature>
<dbReference type="GO" id="GO:0003700">
    <property type="term" value="F:DNA-binding transcription factor activity"/>
    <property type="evidence" value="ECO:0007669"/>
    <property type="project" value="TreeGrafter"/>
</dbReference>
<dbReference type="AlphaFoldDB" id="B8GS81"/>
<protein>
    <submittedName>
        <fullName evidence="4">Transcriptional regulator, XRE family</fullName>
    </submittedName>
</protein>
<dbReference type="CDD" id="cd00093">
    <property type="entry name" value="HTH_XRE"/>
    <property type="match status" value="1"/>
</dbReference>
<evidence type="ECO:0000256" key="1">
    <source>
        <dbReference type="ARBA" id="ARBA00023125"/>
    </source>
</evidence>
<dbReference type="Proteomes" id="UP000002383">
    <property type="component" value="Chromosome"/>
</dbReference>
<evidence type="ECO:0000256" key="2">
    <source>
        <dbReference type="SAM" id="MobiDB-lite"/>
    </source>
</evidence>
<dbReference type="InterPro" id="IPR010982">
    <property type="entry name" value="Lambda_DNA-bd_dom_sf"/>
</dbReference>
<organism evidence="4 5">
    <name type="scientific">Thioalkalivibrio sulfidiphilus (strain HL-EbGR7)</name>
    <dbReference type="NCBI Taxonomy" id="396588"/>
    <lineage>
        <taxon>Bacteria</taxon>
        <taxon>Pseudomonadati</taxon>
        <taxon>Pseudomonadota</taxon>
        <taxon>Gammaproteobacteria</taxon>
        <taxon>Chromatiales</taxon>
        <taxon>Ectothiorhodospiraceae</taxon>
        <taxon>Thioalkalivibrio</taxon>
    </lineage>
</organism>
<dbReference type="InterPro" id="IPR011051">
    <property type="entry name" value="RmlC_Cupin_sf"/>
</dbReference>
<proteinExistence type="predicted"/>
<name>B8GS81_THISH</name>
<dbReference type="Gene3D" id="1.10.260.40">
    <property type="entry name" value="lambda repressor-like DNA-binding domains"/>
    <property type="match status" value="1"/>
</dbReference>
<dbReference type="SUPFAM" id="SSF47413">
    <property type="entry name" value="lambda repressor-like DNA-binding domains"/>
    <property type="match status" value="1"/>
</dbReference>
<evidence type="ECO:0000259" key="3">
    <source>
        <dbReference type="PROSITE" id="PS50943"/>
    </source>
</evidence>
<dbReference type="InterPro" id="IPR001387">
    <property type="entry name" value="Cro/C1-type_HTH"/>
</dbReference>